<dbReference type="CDD" id="cd08616">
    <property type="entry name" value="PI-PLCXD1c"/>
    <property type="match status" value="1"/>
</dbReference>
<organism evidence="2 3">
    <name type="scientific">Mugilogobius chulae</name>
    <name type="common">yellowstripe goby</name>
    <dbReference type="NCBI Taxonomy" id="88201"/>
    <lineage>
        <taxon>Eukaryota</taxon>
        <taxon>Metazoa</taxon>
        <taxon>Chordata</taxon>
        <taxon>Craniata</taxon>
        <taxon>Vertebrata</taxon>
        <taxon>Euteleostomi</taxon>
        <taxon>Actinopterygii</taxon>
        <taxon>Neopterygii</taxon>
        <taxon>Teleostei</taxon>
        <taxon>Neoteleostei</taxon>
        <taxon>Acanthomorphata</taxon>
        <taxon>Gobiaria</taxon>
        <taxon>Gobiiformes</taxon>
        <taxon>Gobioidei</taxon>
        <taxon>Gobiidae</taxon>
        <taxon>Gobionellinae</taxon>
        <taxon>Mugilogobius</taxon>
    </lineage>
</organism>
<gene>
    <name evidence="2" type="ORF">WMY93_024655</name>
</gene>
<dbReference type="GO" id="GO:0006629">
    <property type="term" value="P:lipid metabolic process"/>
    <property type="evidence" value="ECO:0007669"/>
    <property type="project" value="InterPro"/>
</dbReference>
<proteinExistence type="predicted"/>
<protein>
    <recommendedName>
        <fullName evidence="1">Phosphatidylinositol-specific phospholipase C X domain-containing protein</fullName>
    </recommendedName>
</protein>
<dbReference type="InterPro" id="IPR051057">
    <property type="entry name" value="PI-PLC_domain"/>
</dbReference>
<dbReference type="Pfam" id="PF00388">
    <property type="entry name" value="PI-PLC-X"/>
    <property type="match status" value="1"/>
</dbReference>
<name>A0AAW0N513_9GOBI</name>
<dbReference type="PANTHER" id="PTHR13593:SF131">
    <property type="entry name" value="PI-PLC X DOMAIN-CONTAINING PROTEIN 1"/>
    <property type="match status" value="1"/>
</dbReference>
<sequence>MLHLLLHSPGHAQVYGTDAPDRPDRVSHMNTETLSLIQDKPGEGWLMSSVMVSGMSEWSLAELPMDRWMSCLPPPLWDVPLYQLAIPGSHNAITYCLDMNDRSPMDLLQPDMLQKLDRYMKPLIRPFVYKWAVAQEYNIKQQLDCGIRYCDLRIAHRPNDPSTDLYFYHGVYTTITVQTVLLEIREWLDAHPAEVVILSFSHFLGLTHELHMLLLTTIRNTFTSKICPKTEHLTLRDLWAMRYQVIVSYEHNMSGCHSELWPHIPYWWANKCKAESLIEVFELKKQHGRPEGFFVTGINLTEDLKYICTHPTETLKDLVMSTYPALLGWVKEQTPGPKPGALNIIAGDFITECNFVPCVVRLNEKLLKWSS</sequence>
<dbReference type="Proteomes" id="UP001460270">
    <property type="component" value="Unassembled WGS sequence"/>
</dbReference>
<evidence type="ECO:0000259" key="1">
    <source>
        <dbReference type="SMART" id="SM00148"/>
    </source>
</evidence>
<accession>A0AAW0N513</accession>
<dbReference type="Gene3D" id="3.20.20.190">
    <property type="entry name" value="Phosphatidylinositol (PI) phosphodiesterase"/>
    <property type="match status" value="1"/>
</dbReference>
<reference evidence="3" key="1">
    <citation type="submission" date="2024-04" db="EMBL/GenBank/DDBJ databases">
        <title>Salinicola lusitanus LLJ914,a marine bacterium isolated from the Okinawa Trough.</title>
        <authorList>
            <person name="Li J."/>
        </authorList>
    </citation>
    <scope>NUCLEOTIDE SEQUENCE [LARGE SCALE GENOMIC DNA]</scope>
</reference>
<dbReference type="SUPFAM" id="SSF51695">
    <property type="entry name" value="PLC-like phosphodiesterases"/>
    <property type="match status" value="1"/>
</dbReference>
<keyword evidence="3" id="KW-1185">Reference proteome</keyword>
<feature type="domain" description="Phosphatidylinositol-specific phospholipase C X" evidence="1">
    <location>
        <begin position="78"/>
        <end position="250"/>
    </location>
</feature>
<dbReference type="SMART" id="SM00148">
    <property type="entry name" value="PLCXc"/>
    <property type="match status" value="1"/>
</dbReference>
<evidence type="ECO:0000313" key="2">
    <source>
        <dbReference type="EMBL" id="KAK7889095.1"/>
    </source>
</evidence>
<dbReference type="InterPro" id="IPR000909">
    <property type="entry name" value="PLipase_C_PInositol-sp_X_dom"/>
</dbReference>
<dbReference type="PROSITE" id="PS50007">
    <property type="entry name" value="PIPLC_X_DOMAIN"/>
    <property type="match status" value="1"/>
</dbReference>
<dbReference type="AlphaFoldDB" id="A0AAW0N513"/>
<evidence type="ECO:0000313" key="3">
    <source>
        <dbReference type="Proteomes" id="UP001460270"/>
    </source>
</evidence>
<dbReference type="PANTHER" id="PTHR13593">
    <property type="match status" value="1"/>
</dbReference>
<dbReference type="GO" id="GO:0008081">
    <property type="term" value="F:phosphoric diester hydrolase activity"/>
    <property type="evidence" value="ECO:0007669"/>
    <property type="project" value="InterPro"/>
</dbReference>
<dbReference type="InterPro" id="IPR042158">
    <property type="entry name" value="PLCXD1/2/3"/>
</dbReference>
<dbReference type="InterPro" id="IPR017946">
    <property type="entry name" value="PLC-like_Pdiesterase_TIM-brl"/>
</dbReference>
<dbReference type="EMBL" id="JBBPFD010000018">
    <property type="protein sequence ID" value="KAK7889095.1"/>
    <property type="molecule type" value="Genomic_DNA"/>
</dbReference>
<comment type="caution">
    <text evidence="2">The sequence shown here is derived from an EMBL/GenBank/DDBJ whole genome shotgun (WGS) entry which is preliminary data.</text>
</comment>